<gene>
    <name evidence="2" type="ORF">METESE_21240</name>
</gene>
<evidence type="ECO:0000313" key="2">
    <source>
        <dbReference type="EMBL" id="BDU77166.1"/>
    </source>
</evidence>
<dbReference type="Gene3D" id="3.40.720.10">
    <property type="entry name" value="Alkaline Phosphatase, subunit A"/>
    <property type="match status" value="1"/>
</dbReference>
<reference evidence="2" key="1">
    <citation type="journal article" date="2023" name="Int. J. Syst. Evol. Microbiol.">
        <title>Mesoterricola silvestris gen. nov., sp. nov., Mesoterricola sediminis sp. nov., Geothrix oryzae sp. nov., Geothrix edaphica sp. nov., Geothrix rubra sp. nov., and Geothrix limicola sp. nov., six novel members of Acidobacteriota isolated from soils.</title>
        <authorList>
            <person name="Itoh H."/>
            <person name="Sugisawa Y."/>
            <person name="Mise K."/>
            <person name="Xu Z."/>
            <person name="Kuniyasu M."/>
            <person name="Ushijima N."/>
            <person name="Kawano K."/>
            <person name="Kobayashi E."/>
            <person name="Shiratori Y."/>
            <person name="Masuda Y."/>
            <person name="Senoo K."/>
        </authorList>
    </citation>
    <scope>NUCLEOTIDE SEQUENCE</scope>
    <source>
        <strain evidence="2">W786</strain>
    </source>
</reference>
<evidence type="ECO:0000313" key="3">
    <source>
        <dbReference type="Proteomes" id="UP001228113"/>
    </source>
</evidence>
<dbReference type="EMBL" id="AP027081">
    <property type="protein sequence ID" value="BDU77166.1"/>
    <property type="molecule type" value="Genomic_DNA"/>
</dbReference>
<dbReference type="InterPro" id="IPR017850">
    <property type="entry name" value="Alkaline_phosphatase_core_sf"/>
</dbReference>
<feature type="chain" id="PRO_5041226878" evidence="1">
    <location>
        <begin position="17"/>
        <end position="379"/>
    </location>
</feature>
<dbReference type="PANTHER" id="PTHR10151:SF120">
    <property type="entry name" value="BIS(5'-ADENOSYL)-TRIPHOSPHATASE"/>
    <property type="match status" value="1"/>
</dbReference>
<keyword evidence="3" id="KW-1185">Reference proteome</keyword>
<sequence length="379" mass="40580">MRPLTTLLFCSTLALSAEGPVVVLSFDGLGALQFTAHTMPRFHKLAKTGQRGEGIPPAPATTFNGHATLATGCYPEHHGIVGNHFVDPQKGLVTHSAKAEWLQREPLWVAATRSGVRTAVYHWPCADGPWNGVAPWRFETFKEGVPDKAALAFADQALAEGARLVMAYLSGTDTEGHETGPQSTRTARKLAKLDREVAPWVAKLSRRYPGIRVLLLADHGMVPMGQRIDIRPLLGGPAQVAAHGGGAYVYPEGALDPGAVERLGAAGLKTWTHAEIPAAFHLAANPRVGALLVEAPLGAWIAGETEPRRVASEIHGRHGAHGYFTPNPPMNTWLVALGTGRTTPLPPTPLWNIAPTVATWLNIRWAETPDGAPVKELLP</sequence>
<protein>
    <submittedName>
        <fullName evidence="2">Alkaline phosphatase family protein</fullName>
    </submittedName>
</protein>
<evidence type="ECO:0000256" key="1">
    <source>
        <dbReference type="SAM" id="SignalP"/>
    </source>
</evidence>
<dbReference type="Proteomes" id="UP001228113">
    <property type="component" value="Chromosome"/>
</dbReference>
<dbReference type="InterPro" id="IPR002591">
    <property type="entry name" value="Phosphodiest/P_Trfase"/>
</dbReference>
<dbReference type="RefSeq" id="WP_243335154.1">
    <property type="nucleotide sequence ID" value="NZ_AP027081.1"/>
</dbReference>
<name>A0AA48KCK1_9BACT</name>
<dbReference type="Pfam" id="PF01663">
    <property type="entry name" value="Phosphodiest"/>
    <property type="match status" value="1"/>
</dbReference>
<dbReference type="GO" id="GO:0016787">
    <property type="term" value="F:hydrolase activity"/>
    <property type="evidence" value="ECO:0007669"/>
    <property type="project" value="UniProtKB-ARBA"/>
</dbReference>
<feature type="signal peptide" evidence="1">
    <location>
        <begin position="1"/>
        <end position="16"/>
    </location>
</feature>
<dbReference type="PANTHER" id="PTHR10151">
    <property type="entry name" value="ECTONUCLEOTIDE PYROPHOSPHATASE/PHOSPHODIESTERASE"/>
    <property type="match status" value="1"/>
</dbReference>
<proteinExistence type="predicted"/>
<dbReference type="CDD" id="cd16018">
    <property type="entry name" value="Enpp"/>
    <property type="match status" value="1"/>
</dbReference>
<dbReference type="KEGG" id="msea:METESE_21240"/>
<dbReference type="SUPFAM" id="SSF53649">
    <property type="entry name" value="Alkaline phosphatase-like"/>
    <property type="match status" value="1"/>
</dbReference>
<keyword evidence="1" id="KW-0732">Signal</keyword>
<accession>A0AA48KCK1</accession>
<dbReference type="AlphaFoldDB" id="A0AA48KCK1"/>
<organism evidence="2 3">
    <name type="scientific">Mesoterricola sediminis</name>
    <dbReference type="NCBI Taxonomy" id="2927980"/>
    <lineage>
        <taxon>Bacteria</taxon>
        <taxon>Pseudomonadati</taxon>
        <taxon>Acidobacteriota</taxon>
        <taxon>Holophagae</taxon>
        <taxon>Holophagales</taxon>
        <taxon>Holophagaceae</taxon>
        <taxon>Mesoterricola</taxon>
    </lineage>
</organism>